<dbReference type="Pfam" id="PF10050">
    <property type="entry name" value="DUF2284"/>
    <property type="match status" value="1"/>
</dbReference>
<proteinExistence type="predicted"/>
<protein>
    <submittedName>
        <fullName evidence="1">DUF2284 domain-containing protein</fullName>
    </submittedName>
</protein>
<keyword evidence="2" id="KW-1185">Reference proteome</keyword>
<sequence>MKDYLKQADFTEIAELKNIHDIHITQEVRDRCADNYCGFYGKNHMCPPAVGDLDHYRQMIEQYDQGLVFSKAYPIKSRSDFAGMMAAGIAFREIIQEINGKARANHQNCVFFTAGTCGICEKCAILDNEPCRFPEEAIPSLEAAGIDVVRLSRDLGMKYNNGADKVTYFGLVVYREG</sequence>
<evidence type="ECO:0000313" key="1">
    <source>
        <dbReference type="EMBL" id="MBC3901224.1"/>
    </source>
</evidence>
<evidence type="ECO:0000313" key="2">
    <source>
        <dbReference type="Proteomes" id="UP000622405"/>
    </source>
</evidence>
<organism evidence="1 2">
    <name type="scientific">Acetobacterium malicum</name>
    <dbReference type="NCBI Taxonomy" id="52692"/>
    <lineage>
        <taxon>Bacteria</taxon>
        <taxon>Bacillati</taxon>
        <taxon>Bacillota</taxon>
        <taxon>Clostridia</taxon>
        <taxon>Eubacteriales</taxon>
        <taxon>Eubacteriaceae</taxon>
        <taxon>Acetobacterium</taxon>
    </lineage>
</organism>
<gene>
    <name evidence="1" type="ORF">GH811_16555</name>
</gene>
<comment type="caution">
    <text evidence="1">The sequence shown here is derived from an EMBL/GenBank/DDBJ whole genome shotgun (WGS) entry which is preliminary data.</text>
</comment>
<dbReference type="EMBL" id="WJBE01000022">
    <property type="protein sequence ID" value="MBC3901224.1"/>
    <property type="molecule type" value="Genomic_DNA"/>
</dbReference>
<reference evidence="1 2" key="1">
    <citation type="journal article" date="2020" name="mSystems">
        <title>Defining Genomic and Predicted Metabolic Features of the Acetobacterium Genus.</title>
        <authorList>
            <person name="Ross D.E."/>
            <person name="Marshall C.W."/>
            <person name="Gulliver D."/>
            <person name="May H.D."/>
            <person name="Norman R.S."/>
        </authorList>
    </citation>
    <scope>NUCLEOTIDE SEQUENCE [LARGE SCALE GENOMIC DNA]</scope>
    <source>
        <strain evidence="1 2">DSM 4132</strain>
    </source>
</reference>
<dbReference type="InterPro" id="IPR019271">
    <property type="entry name" value="DUF2284_metal-binding"/>
</dbReference>
<accession>A0ABR6Z161</accession>
<dbReference type="Proteomes" id="UP000622405">
    <property type="component" value="Unassembled WGS sequence"/>
</dbReference>
<name>A0ABR6Z161_9FIRM</name>
<dbReference type="RefSeq" id="WP_186895290.1">
    <property type="nucleotide sequence ID" value="NZ_WJBE01000022.1"/>
</dbReference>